<evidence type="ECO:0000313" key="2">
    <source>
        <dbReference type="EMBL" id="CAA9349548.1"/>
    </source>
</evidence>
<feature type="compositionally biased region" description="Basic residues" evidence="1">
    <location>
        <begin position="162"/>
        <end position="175"/>
    </location>
</feature>
<proteinExistence type="predicted"/>
<dbReference type="EMBL" id="CADCUE010000211">
    <property type="protein sequence ID" value="CAA9349548.1"/>
    <property type="molecule type" value="Genomic_DNA"/>
</dbReference>
<feature type="compositionally biased region" description="Basic and acidic residues" evidence="1">
    <location>
        <begin position="13"/>
        <end position="22"/>
    </location>
</feature>
<organism evidence="2">
    <name type="scientific">uncultured Frankineae bacterium</name>
    <dbReference type="NCBI Taxonomy" id="437475"/>
    <lineage>
        <taxon>Bacteria</taxon>
        <taxon>Bacillati</taxon>
        <taxon>Actinomycetota</taxon>
        <taxon>Actinomycetes</taxon>
        <taxon>Frankiales</taxon>
        <taxon>environmental samples</taxon>
    </lineage>
</organism>
<gene>
    <name evidence="2" type="ORF">AVDCRST_MAG16-2299</name>
</gene>
<accession>A0A6J4M9F8</accession>
<feature type="compositionally biased region" description="Basic residues" evidence="1">
    <location>
        <begin position="123"/>
        <end position="141"/>
    </location>
</feature>
<dbReference type="AlphaFoldDB" id="A0A6J4M9F8"/>
<sequence length="257" mass="27511">AGHDPSASLHRPSPTDRADRARPGRARGGPAPGSAGPRRRRVHADRHLRPAAGRRRGRPRRRLARPAHSVGGGRRCGLGARPLPGRDRRRSPRPAGLGAAGGRGPGLRRGQGTAPGRQLGRQHGPHRSGGRRRPPVGRRRRPLDLVPRAAARRGCRDAGGARRSRRRGAHRRCRRGPGAADGLQPGQHVDRGAHAVARPGSSRRLHRLGPARAHPRRDAVGGLLRPRPGAARRLGRLLVAHRRAGVPGVLRGLHLAV</sequence>
<feature type="region of interest" description="Disordered" evidence="1">
    <location>
        <begin position="1"/>
        <end position="227"/>
    </location>
</feature>
<evidence type="ECO:0000256" key="1">
    <source>
        <dbReference type="SAM" id="MobiDB-lite"/>
    </source>
</evidence>
<feature type="compositionally biased region" description="Basic residues" evidence="1">
    <location>
        <begin position="37"/>
        <end position="46"/>
    </location>
</feature>
<feature type="compositionally biased region" description="Basic residues" evidence="1">
    <location>
        <begin position="52"/>
        <end position="65"/>
    </location>
</feature>
<reference evidence="2" key="1">
    <citation type="submission" date="2020-02" db="EMBL/GenBank/DDBJ databases">
        <authorList>
            <person name="Meier V. D."/>
        </authorList>
    </citation>
    <scope>NUCLEOTIDE SEQUENCE</scope>
    <source>
        <strain evidence="2">AVDCRST_MAG16</strain>
    </source>
</reference>
<feature type="non-terminal residue" evidence="2">
    <location>
        <position position="257"/>
    </location>
</feature>
<feature type="compositionally biased region" description="Basic residues" evidence="1">
    <location>
        <begin position="201"/>
        <end position="215"/>
    </location>
</feature>
<feature type="compositionally biased region" description="Gly residues" evidence="1">
    <location>
        <begin position="98"/>
        <end position="109"/>
    </location>
</feature>
<protein>
    <submittedName>
        <fullName evidence="2">Uncharacterized protein</fullName>
    </submittedName>
</protein>
<name>A0A6J4M9F8_9ACTN</name>
<feature type="non-terminal residue" evidence="2">
    <location>
        <position position="1"/>
    </location>
</feature>